<dbReference type="InterPro" id="IPR029472">
    <property type="entry name" value="Copia-like_N"/>
</dbReference>
<dbReference type="PANTHER" id="PTHR47481">
    <property type="match status" value="1"/>
</dbReference>
<evidence type="ECO:0000313" key="3">
    <source>
        <dbReference type="Proteomes" id="UP000187406"/>
    </source>
</evidence>
<dbReference type="OrthoDB" id="1749636at2759"/>
<gene>
    <name evidence="2" type="ORF">CFOL_v3_02800</name>
</gene>
<feature type="non-terminal residue" evidence="2">
    <location>
        <position position="102"/>
    </location>
</feature>
<evidence type="ECO:0000259" key="1">
    <source>
        <dbReference type="Pfam" id="PF14244"/>
    </source>
</evidence>
<feature type="domain" description="Retrotransposon Copia-like N-terminal" evidence="1">
    <location>
        <begin position="15"/>
        <end position="53"/>
    </location>
</feature>
<protein>
    <submittedName>
        <fullName evidence="2">UBN2_3 domain-containing protein</fullName>
    </submittedName>
</protein>
<organism evidence="2 3">
    <name type="scientific">Cephalotus follicularis</name>
    <name type="common">Albany pitcher plant</name>
    <dbReference type="NCBI Taxonomy" id="3775"/>
    <lineage>
        <taxon>Eukaryota</taxon>
        <taxon>Viridiplantae</taxon>
        <taxon>Streptophyta</taxon>
        <taxon>Embryophyta</taxon>
        <taxon>Tracheophyta</taxon>
        <taxon>Spermatophyta</taxon>
        <taxon>Magnoliopsida</taxon>
        <taxon>eudicotyledons</taxon>
        <taxon>Gunneridae</taxon>
        <taxon>Pentapetalae</taxon>
        <taxon>rosids</taxon>
        <taxon>fabids</taxon>
        <taxon>Oxalidales</taxon>
        <taxon>Cephalotaceae</taxon>
        <taxon>Cephalotus</taxon>
    </lineage>
</organism>
<accession>A0A1Q3AU82</accession>
<feature type="non-terminal residue" evidence="2">
    <location>
        <position position="1"/>
    </location>
</feature>
<dbReference type="AlphaFoldDB" id="A0A1Q3AU82"/>
<sequence>STNTSSPSYLNHARHFLSLKLTTKNYLLWKTQLVQFLRGQKLLGFVDCSNPCPPLTITVDDHTNPQSNPVAIAWQDQDQLIRSLLISSLSESVIPIVVGLSL</sequence>
<dbReference type="EMBL" id="BDDD01000105">
    <property type="protein sequence ID" value="GAV59269.1"/>
    <property type="molecule type" value="Genomic_DNA"/>
</dbReference>
<dbReference type="Proteomes" id="UP000187406">
    <property type="component" value="Unassembled WGS sequence"/>
</dbReference>
<proteinExistence type="predicted"/>
<keyword evidence="3" id="KW-1185">Reference proteome</keyword>
<dbReference type="PANTHER" id="PTHR47481:SF43">
    <property type="entry name" value="RETROTRANSPOSON COPIA-LIKE N-TERMINAL DOMAIN-CONTAINING PROTEIN"/>
    <property type="match status" value="1"/>
</dbReference>
<reference evidence="3" key="1">
    <citation type="submission" date="2016-04" db="EMBL/GenBank/DDBJ databases">
        <title>Cephalotus genome sequencing.</title>
        <authorList>
            <person name="Fukushima K."/>
            <person name="Hasebe M."/>
            <person name="Fang X."/>
        </authorList>
    </citation>
    <scope>NUCLEOTIDE SEQUENCE [LARGE SCALE GENOMIC DNA]</scope>
    <source>
        <strain evidence="3">cv. St1</strain>
    </source>
</reference>
<name>A0A1Q3AU82_CEPFO</name>
<evidence type="ECO:0000313" key="2">
    <source>
        <dbReference type="EMBL" id="GAV59269.1"/>
    </source>
</evidence>
<dbReference type="InParanoid" id="A0A1Q3AU82"/>
<dbReference type="Pfam" id="PF14244">
    <property type="entry name" value="Retrotran_gag_3"/>
    <property type="match status" value="1"/>
</dbReference>
<comment type="caution">
    <text evidence="2">The sequence shown here is derived from an EMBL/GenBank/DDBJ whole genome shotgun (WGS) entry which is preliminary data.</text>
</comment>